<dbReference type="PaxDb" id="3218-PP1S390_19V6.1"/>
<dbReference type="PANTHER" id="PTHR31038:SF2">
    <property type="entry name" value="PROTEIN RETICULATA-RELATED 1, CHLOROPLASTIC"/>
    <property type="match status" value="1"/>
</dbReference>
<dbReference type="Gramene" id="Pp3c5_27350V3.1">
    <property type="protein sequence ID" value="Pp3c5_27350V3.1"/>
    <property type="gene ID" value="Pp3c5_27350"/>
</dbReference>
<dbReference type="Proteomes" id="UP000006727">
    <property type="component" value="Chromosome 5"/>
</dbReference>
<evidence type="ECO:0000256" key="4">
    <source>
        <dbReference type="ARBA" id="ARBA00022640"/>
    </source>
</evidence>
<evidence type="ECO:0000313" key="11">
    <source>
        <dbReference type="Proteomes" id="UP000006727"/>
    </source>
</evidence>
<comment type="subcellular location">
    <subcellularLocation>
        <location evidence="1">Plastid</location>
        <location evidence="1">Chloroplast membrane</location>
        <topology evidence="1">Multi-pass membrane protein</topology>
    </subcellularLocation>
</comment>
<gene>
    <name evidence="9" type="ORF">PHYPA_008233</name>
</gene>
<evidence type="ECO:0000256" key="6">
    <source>
        <dbReference type="ARBA" id="ARBA00022946"/>
    </source>
</evidence>
<reference evidence="10" key="3">
    <citation type="submission" date="2020-12" db="UniProtKB">
        <authorList>
            <consortium name="EnsemblPlants"/>
        </authorList>
    </citation>
    <scope>IDENTIFICATION</scope>
</reference>
<reference evidence="9 11" key="1">
    <citation type="journal article" date="2008" name="Science">
        <title>The Physcomitrella genome reveals evolutionary insights into the conquest of land by plants.</title>
        <authorList>
            <person name="Rensing S."/>
            <person name="Lang D."/>
            <person name="Zimmer A."/>
            <person name="Terry A."/>
            <person name="Salamov A."/>
            <person name="Shapiro H."/>
            <person name="Nishiyama T."/>
            <person name="Perroud P.-F."/>
            <person name="Lindquist E."/>
            <person name="Kamisugi Y."/>
            <person name="Tanahashi T."/>
            <person name="Sakakibara K."/>
            <person name="Fujita T."/>
            <person name="Oishi K."/>
            <person name="Shin-I T."/>
            <person name="Kuroki Y."/>
            <person name="Toyoda A."/>
            <person name="Suzuki Y."/>
            <person name="Hashimoto A."/>
            <person name="Yamaguchi K."/>
            <person name="Sugano A."/>
            <person name="Kohara Y."/>
            <person name="Fujiyama A."/>
            <person name="Anterola A."/>
            <person name="Aoki S."/>
            <person name="Ashton N."/>
            <person name="Barbazuk W.B."/>
            <person name="Barker E."/>
            <person name="Bennetzen J."/>
            <person name="Bezanilla M."/>
            <person name="Blankenship R."/>
            <person name="Cho S.H."/>
            <person name="Dutcher S."/>
            <person name="Estelle M."/>
            <person name="Fawcett J.A."/>
            <person name="Gundlach H."/>
            <person name="Hanada K."/>
            <person name="Heyl A."/>
            <person name="Hicks K.A."/>
            <person name="Hugh J."/>
            <person name="Lohr M."/>
            <person name="Mayer K."/>
            <person name="Melkozernov A."/>
            <person name="Murata T."/>
            <person name="Nelson D."/>
            <person name="Pils B."/>
            <person name="Prigge M."/>
            <person name="Reiss B."/>
            <person name="Renner T."/>
            <person name="Rombauts S."/>
            <person name="Rushton P."/>
            <person name="Sanderfoot A."/>
            <person name="Schween G."/>
            <person name="Shiu S.-H."/>
            <person name="Stueber K."/>
            <person name="Theodoulou F.L."/>
            <person name="Tu H."/>
            <person name="Van de Peer Y."/>
            <person name="Verrier P.J."/>
            <person name="Waters E."/>
            <person name="Wood A."/>
            <person name="Yang L."/>
            <person name="Cove D."/>
            <person name="Cuming A."/>
            <person name="Hasebe M."/>
            <person name="Lucas S."/>
            <person name="Mishler D.B."/>
            <person name="Reski R."/>
            <person name="Grigoriev I."/>
            <person name="Quatrano R.S."/>
            <person name="Boore J.L."/>
        </authorList>
    </citation>
    <scope>NUCLEOTIDE SEQUENCE [LARGE SCALE GENOMIC DNA]</scope>
    <source>
        <strain evidence="10 11">cv. Gransden 2004</strain>
    </source>
</reference>
<keyword evidence="6" id="KW-0809">Transit peptide</keyword>
<keyword evidence="8" id="KW-0472">Membrane</keyword>
<dbReference type="Pfam" id="PF11891">
    <property type="entry name" value="RETICULATA-like"/>
    <property type="match status" value="2"/>
</dbReference>
<evidence type="ECO:0000256" key="2">
    <source>
        <dbReference type="ARBA" id="ARBA00010793"/>
    </source>
</evidence>
<reference evidence="9 11" key="2">
    <citation type="journal article" date="2018" name="Plant J.">
        <title>The Physcomitrella patens chromosome-scale assembly reveals moss genome structure and evolution.</title>
        <authorList>
            <person name="Lang D."/>
            <person name="Ullrich K.K."/>
            <person name="Murat F."/>
            <person name="Fuchs J."/>
            <person name="Jenkins J."/>
            <person name="Haas F.B."/>
            <person name="Piednoel M."/>
            <person name="Gundlach H."/>
            <person name="Van Bel M."/>
            <person name="Meyberg R."/>
            <person name="Vives C."/>
            <person name="Morata J."/>
            <person name="Symeonidi A."/>
            <person name="Hiss M."/>
            <person name="Muchero W."/>
            <person name="Kamisugi Y."/>
            <person name="Saleh O."/>
            <person name="Blanc G."/>
            <person name="Decker E.L."/>
            <person name="van Gessel N."/>
            <person name="Grimwood J."/>
            <person name="Hayes R.D."/>
            <person name="Graham S.W."/>
            <person name="Gunter L.E."/>
            <person name="McDaniel S.F."/>
            <person name="Hoernstein S.N.W."/>
            <person name="Larsson A."/>
            <person name="Li F.W."/>
            <person name="Perroud P.F."/>
            <person name="Phillips J."/>
            <person name="Ranjan P."/>
            <person name="Rokshar D.S."/>
            <person name="Rothfels C.J."/>
            <person name="Schneider L."/>
            <person name="Shu S."/>
            <person name="Stevenson D.W."/>
            <person name="Thummler F."/>
            <person name="Tillich M."/>
            <person name="Villarreal Aguilar J.C."/>
            <person name="Widiez T."/>
            <person name="Wong G.K."/>
            <person name="Wymore A."/>
            <person name="Zhang Y."/>
            <person name="Zimmer A.D."/>
            <person name="Quatrano R.S."/>
            <person name="Mayer K.F.X."/>
            <person name="Goodstein D."/>
            <person name="Casacuberta J.M."/>
            <person name="Vandepoele K."/>
            <person name="Reski R."/>
            <person name="Cuming A.C."/>
            <person name="Tuskan G.A."/>
            <person name="Maumus F."/>
            <person name="Salse J."/>
            <person name="Schmutz J."/>
            <person name="Rensing S.A."/>
        </authorList>
    </citation>
    <scope>NUCLEOTIDE SEQUENCE [LARGE SCALE GENOMIC DNA]</scope>
    <source>
        <strain evidence="10 11">cv. Gransden 2004</strain>
    </source>
</reference>
<dbReference type="GO" id="GO:0016020">
    <property type="term" value="C:membrane"/>
    <property type="evidence" value="ECO:0007669"/>
    <property type="project" value="UniProtKB-SubCell"/>
</dbReference>
<dbReference type="InterPro" id="IPR021825">
    <property type="entry name" value="RETICULATA-related"/>
</dbReference>
<evidence type="ECO:0000256" key="7">
    <source>
        <dbReference type="ARBA" id="ARBA00022989"/>
    </source>
</evidence>
<dbReference type="AlphaFoldDB" id="A0A2K1KLA1"/>
<dbReference type="PANTHER" id="PTHR31038">
    <property type="entry name" value="EXPRESSED PROTEIN-RELATED"/>
    <property type="match status" value="1"/>
</dbReference>
<name>A0A2K1KLA1_PHYPA</name>
<keyword evidence="11" id="KW-1185">Reference proteome</keyword>
<organism evidence="9">
    <name type="scientific">Physcomitrium patens</name>
    <name type="common">Spreading-leaved earth moss</name>
    <name type="synonym">Physcomitrella patens</name>
    <dbReference type="NCBI Taxonomy" id="3218"/>
    <lineage>
        <taxon>Eukaryota</taxon>
        <taxon>Viridiplantae</taxon>
        <taxon>Streptophyta</taxon>
        <taxon>Embryophyta</taxon>
        <taxon>Bryophyta</taxon>
        <taxon>Bryophytina</taxon>
        <taxon>Bryopsida</taxon>
        <taxon>Funariidae</taxon>
        <taxon>Funariales</taxon>
        <taxon>Funariaceae</taxon>
        <taxon>Physcomitrium</taxon>
    </lineage>
</organism>
<keyword evidence="7" id="KW-1133">Transmembrane helix</keyword>
<accession>A0A2K1KLA1</accession>
<protein>
    <submittedName>
        <fullName evidence="9 10">Uncharacterized protein</fullName>
    </submittedName>
</protein>
<keyword evidence="5" id="KW-0812">Transmembrane</keyword>
<evidence type="ECO:0000256" key="5">
    <source>
        <dbReference type="ARBA" id="ARBA00022692"/>
    </source>
</evidence>
<evidence type="ECO:0000256" key="1">
    <source>
        <dbReference type="ARBA" id="ARBA00004508"/>
    </source>
</evidence>
<evidence type="ECO:0000256" key="8">
    <source>
        <dbReference type="ARBA" id="ARBA00023136"/>
    </source>
</evidence>
<keyword evidence="4" id="KW-0934">Plastid</keyword>
<keyword evidence="3" id="KW-0150">Chloroplast</keyword>
<dbReference type="GO" id="GO:0009507">
    <property type="term" value="C:chloroplast"/>
    <property type="evidence" value="ECO:0007669"/>
    <property type="project" value="UniProtKB-SubCell"/>
</dbReference>
<dbReference type="InParanoid" id="A0A2K1KLA1"/>
<evidence type="ECO:0000256" key="3">
    <source>
        <dbReference type="ARBA" id="ARBA00022528"/>
    </source>
</evidence>
<dbReference type="EnsemblPlants" id="Pp3c5_27350V3.1">
    <property type="protein sequence ID" value="Pp3c5_27350V3.1"/>
    <property type="gene ID" value="Pp3c5_27350"/>
</dbReference>
<dbReference type="EMBL" id="ABEU02000005">
    <property type="protein sequence ID" value="PNR54556.1"/>
    <property type="molecule type" value="Genomic_DNA"/>
</dbReference>
<evidence type="ECO:0000313" key="10">
    <source>
        <dbReference type="EnsemblPlants" id="Pp3c5_27350V3.1"/>
    </source>
</evidence>
<dbReference type="GO" id="GO:0099402">
    <property type="term" value="P:plant organ development"/>
    <property type="evidence" value="ECO:0000318"/>
    <property type="project" value="GO_Central"/>
</dbReference>
<comment type="similarity">
    <text evidence="2">Belongs to the RETICULATA family.</text>
</comment>
<evidence type="ECO:0000313" key="9">
    <source>
        <dbReference type="EMBL" id="PNR54556.1"/>
    </source>
</evidence>
<proteinExistence type="inferred from homology"/>
<sequence length="217" mass="25066">MKKGYGSFGGGSATLEKSKLDLSQSSSKVKQEMLDRKYVEVILQEWLKTISDLPEGFRLAVELMKLSWMLPEPVSRAFIGRILADPGFLYKPVFDEMVTIGDAVWWEFQQRGERKCSDFADLTVQHSNMNFKNSLQKLPNHVVDKSYSLREFDMSKRVFCFFYKPAHLSLVGMVTGTARAVYPVLCLQREIRSCHCQPLQSPQVHQVTERLWVYWVT</sequence>